<protein>
    <submittedName>
        <fullName evidence="2">Winged helix DNA-binding domain-containing protein</fullName>
    </submittedName>
</protein>
<dbReference type="STRING" id="504797.SAMN05421678_11718"/>
<gene>
    <name evidence="1" type="ORF">FHR37_002969</name>
    <name evidence="2" type="ORF">SAMN05421678_11718</name>
</gene>
<dbReference type="EMBL" id="FOOI01000017">
    <property type="protein sequence ID" value="SFH40239.1"/>
    <property type="molecule type" value="Genomic_DNA"/>
</dbReference>
<accession>A0A1I2ZRV1</accession>
<dbReference type="Proteomes" id="UP000533017">
    <property type="component" value="Unassembled WGS sequence"/>
</dbReference>
<dbReference type="Pfam" id="PF06224">
    <property type="entry name" value="AlkZ-like"/>
    <property type="match status" value="1"/>
</dbReference>
<evidence type="ECO:0000313" key="3">
    <source>
        <dbReference type="Proteomes" id="UP000199052"/>
    </source>
</evidence>
<sequence>MLAWRMRRQHLLERATPAGLVDVVARMGGLHAQVMSSVELSLGARVDGLALEDVREALWGQRTLVKLWAMRGTLHVLPARDLGVWLAALGTYRDGWPMYSMHDPLMHELAELVGHALRGRLLTRLELAAEVSRLSGSVAAGESLQGGWGGALKPASFLGRLCFAPSAGQRVRFTHPDTWIGAAPVRPAEDAAMAEIVRRFLGAYGPATPVDLAGWWGATRREATRMLALVEDQVTEVDVEGEPYWMLADQVAKLAATEPSEVVRLLPGFDQWTVCASRRVGPRSRPGPGTPALDPRHRTRIYRLQGWVSPVLLVDGRIEGVWRHERKGRRLLVDVETFRRLPRRTRESIGAETDRLAAFLGGVPELTFTSGCPPDRLLRLSSSGGRQCGVDEER</sequence>
<evidence type="ECO:0000313" key="1">
    <source>
        <dbReference type="EMBL" id="NYH84118.1"/>
    </source>
</evidence>
<dbReference type="PANTHER" id="PTHR38479:SF2">
    <property type="entry name" value="WINGED HELIX DNA-BINDING DOMAIN-CONTAINING PROTEIN"/>
    <property type="match status" value="1"/>
</dbReference>
<reference evidence="1 4" key="2">
    <citation type="submission" date="2020-07" db="EMBL/GenBank/DDBJ databases">
        <title>Sequencing the genomes of 1000 actinobacteria strains.</title>
        <authorList>
            <person name="Klenk H.-P."/>
        </authorList>
    </citation>
    <scope>NUCLEOTIDE SEQUENCE [LARGE SCALE GENOMIC DNA]</scope>
    <source>
        <strain evidence="1 4">DSM 45117</strain>
    </source>
</reference>
<keyword evidence="2" id="KW-0238">DNA-binding</keyword>
<evidence type="ECO:0000313" key="2">
    <source>
        <dbReference type="EMBL" id="SFH40239.1"/>
    </source>
</evidence>
<keyword evidence="4" id="KW-1185">Reference proteome</keyword>
<dbReference type="Proteomes" id="UP000199052">
    <property type="component" value="Unassembled WGS sequence"/>
</dbReference>
<organism evidence="2 3">
    <name type="scientific">Actinopolymorpha cephalotaxi</name>
    <dbReference type="NCBI Taxonomy" id="504797"/>
    <lineage>
        <taxon>Bacteria</taxon>
        <taxon>Bacillati</taxon>
        <taxon>Actinomycetota</taxon>
        <taxon>Actinomycetes</taxon>
        <taxon>Propionibacteriales</taxon>
        <taxon>Actinopolymorphaceae</taxon>
        <taxon>Actinopolymorpha</taxon>
    </lineage>
</organism>
<dbReference type="PANTHER" id="PTHR38479">
    <property type="entry name" value="LMO0824 PROTEIN"/>
    <property type="match status" value="1"/>
</dbReference>
<dbReference type="InterPro" id="IPR009351">
    <property type="entry name" value="AlkZ-like"/>
</dbReference>
<dbReference type="AlphaFoldDB" id="A0A1I2ZRV1"/>
<evidence type="ECO:0000313" key="4">
    <source>
        <dbReference type="Proteomes" id="UP000533017"/>
    </source>
</evidence>
<dbReference type="EMBL" id="JACBZA010000001">
    <property type="protein sequence ID" value="NYH84118.1"/>
    <property type="molecule type" value="Genomic_DNA"/>
</dbReference>
<dbReference type="RefSeq" id="WP_175542752.1">
    <property type="nucleotide sequence ID" value="NZ_FOOI01000017.1"/>
</dbReference>
<name>A0A1I2ZRV1_9ACTN</name>
<dbReference type="GO" id="GO:0003677">
    <property type="term" value="F:DNA binding"/>
    <property type="evidence" value="ECO:0007669"/>
    <property type="project" value="UniProtKB-KW"/>
</dbReference>
<reference evidence="2 3" key="1">
    <citation type="submission" date="2016-10" db="EMBL/GenBank/DDBJ databases">
        <authorList>
            <person name="de Groot N.N."/>
        </authorList>
    </citation>
    <scope>NUCLEOTIDE SEQUENCE [LARGE SCALE GENOMIC DNA]</scope>
    <source>
        <strain evidence="2 3">CPCC 202808</strain>
    </source>
</reference>
<proteinExistence type="predicted"/>